<name>A0A1X0RGL9_RHIZD</name>
<dbReference type="GO" id="GO:0070072">
    <property type="term" value="P:vacuolar proton-transporting V-type ATPase complex assembly"/>
    <property type="evidence" value="ECO:0007669"/>
    <property type="project" value="InterPro"/>
</dbReference>
<dbReference type="InterPro" id="IPR013945">
    <property type="entry name" value="Pkr1"/>
</dbReference>
<feature type="transmembrane region" description="Helical" evidence="1">
    <location>
        <begin position="27"/>
        <end position="45"/>
    </location>
</feature>
<reference evidence="2" key="1">
    <citation type="journal article" date="2016" name="Proc. Natl. Acad. Sci. U.S.A.">
        <title>Lipid metabolic changes in an early divergent fungus govern the establishment of a mutualistic symbiosis with endobacteria.</title>
        <authorList>
            <person name="Lastovetsky O.A."/>
            <person name="Gaspar M.L."/>
            <person name="Mondo S.J."/>
            <person name="LaButti K.M."/>
            <person name="Sandor L."/>
            <person name="Grigoriev I.V."/>
            <person name="Henry S.A."/>
            <person name="Pawlowska T.E."/>
        </authorList>
    </citation>
    <scope>NUCLEOTIDE SEQUENCE [LARGE SCALE GENOMIC DNA]</scope>
    <source>
        <strain evidence="2">ATCC 52814</strain>
    </source>
</reference>
<dbReference type="PANTHER" id="PTHR28251">
    <property type="entry name" value="V-TYPE ATPASE ASSEMBLY FACTOR PKR1"/>
    <property type="match status" value="1"/>
</dbReference>
<dbReference type="Pfam" id="PF08636">
    <property type="entry name" value="Pkr1"/>
    <property type="match status" value="1"/>
</dbReference>
<dbReference type="VEuPathDB" id="FungiDB:BCV72DRAFT_301241"/>
<sequence length="86" mass="9813">METNGLADDIVKSIMTPGYTAKGVIKIMFYTFYVLFATLLFMIVITGGNPHVIALLLLAICLFVTIRWFIGELERAKRQEQQQKEE</sequence>
<evidence type="ECO:0000256" key="1">
    <source>
        <dbReference type="SAM" id="Phobius"/>
    </source>
</evidence>
<accession>A0A1X0RGL9</accession>
<dbReference type="AlphaFoldDB" id="A0A1X0RGL9"/>
<evidence type="ECO:0000313" key="2">
    <source>
        <dbReference type="EMBL" id="ORE11169.1"/>
    </source>
</evidence>
<feature type="transmembrane region" description="Helical" evidence="1">
    <location>
        <begin position="51"/>
        <end position="70"/>
    </location>
</feature>
<dbReference type="GO" id="GO:0005789">
    <property type="term" value="C:endoplasmic reticulum membrane"/>
    <property type="evidence" value="ECO:0007669"/>
    <property type="project" value="TreeGrafter"/>
</dbReference>
<dbReference type="PANTHER" id="PTHR28251:SF1">
    <property type="entry name" value="V-TYPE ATPASE ASSEMBLY FACTOR PKR1"/>
    <property type="match status" value="1"/>
</dbReference>
<dbReference type="EMBL" id="KV921859">
    <property type="protein sequence ID" value="ORE11169.1"/>
    <property type="molecule type" value="Genomic_DNA"/>
</dbReference>
<keyword evidence="1" id="KW-0472">Membrane</keyword>
<proteinExistence type="predicted"/>
<organism evidence="2">
    <name type="scientific">Rhizopus microsporus var. microsporus</name>
    <dbReference type="NCBI Taxonomy" id="86635"/>
    <lineage>
        <taxon>Eukaryota</taxon>
        <taxon>Fungi</taxon>
        <taxon>Fungi incertae sedis</taxon>
        <taxon>Mucoromycota</taxon>
        <taxon>Mucoromycotina</taxon>
        <taxon>Mucoromycetes</taxon>
        <taxon>Mucorales</taxon>
        <taxon>Mucorineae</taxon>
        <taxon>Rhizopodaceae</taxon>
        <taxon>Rhizopus</taxon>
    </lineage>
</organism>
<dbReference type="Proteomes" id="UP000242414">
    <property type="component" value="Unassembled WGS sequence"/>
</dbReference>
<dbReference type="OrthoDB" id="9626941at2759"/>
<keyword evidence="1" id="KW-0812">Transmembrane</keyword>
<keyword evidence="1" id="KW-1133">Transmembrane helix</keyword>
<gene>
    <name evidence="2" type="ORF">BCV72DRAFT_301241</name>
</gene>
<protein>
    <submittedName>
        <fullName evidence="2">Uncharacterized protein</fullName>
    </submittedName>
</protein>